<dbReference type="GO" id="GO:0005634">
    <property type="term" value="C:nucleus"/>
    <property type="evidence" value="ECO:0007669"/>
    <property type="project" value="UniProtKB-SubCell"/>
</dbReference>
<reference evidence="5" key="2">
    <citation type="submission" date="2023-04" db="EMBL/GenBank/DDBJ databases">
        <authorList>
            <person name="Bruccoleri R.E."/>
            <person name="Oakeley E.J."/>
            <person name="Faust A.-M."/>
            <person name="Dessus-Babus S."/>
            <person name="Altorfer M."/>
            <person name="Burckhardt D."/>
            <person name="Oertli M."/>
            <person name="Naumann U."/>
            <person name="Petersen F."/>
            <person name="Wong J."/>
        </authorList>
    </citation>
    <scope>NUCLEOTIDE SEQUENCE</scope>
    <source>
        <strain evidence="5">GSM-AAB239-AS_SAM_17_03QT</strain>
        <tissue evidence="5">Leaf</tissue>
    </source>
</reference>
<keyword evidence="2" id="KW-0507">mRNA processing</keyword>
<keyword evidence="3" id="KW-0539">Nucleus</keyword>
<gene>
    <name evidence="5" type="ORF">M6B38_102750</name>
</gene>
<keyword evidence="6" id="KW-1185">Reference proteome</keyword>
<dbReference type="InterPro" id="IPR021718">
    <property type="entry name" value="CPSF73-100_C"/>
</dbReference>
<protein>
    <submittedName>
        <fullName evidence="5">Cleavage and polyadenylation specificity factor subunit 3-I</fullName>
    </submittedName>
</protein>
<name>A0AAX6G6L1_IRIPA</name>
<dbReference type="AlphaFoldDB" id="A0AAX6G6L1"/>
<evidence type="ECO:0000313" key="6">
    <source>
        <dbReference type="Proteomes" id="UP001140949"/>
    </source>
</evidence>
<comment type="caution">
    <text evidence="5">The sequence shown here is derived from an EMBL/GenBank/DDBJ whole genome shotgun (WGS) entry which is preliminary data.</text>
</comment>
<accession>A0AAX6G6L1</accession>
<feature type="domain" description="Pre-mRNA 3'-end-processing endonuclease polyadenylation factor C-term" evidence="4">
    <location>
        <begin position="3"/>
        <end position="106"/>
    </location>
</feature>
<evidence type="ECO:0000259" key="4">
    <source>
        <dbReference type="Pfam" id="PF11718"/>
    </source>
</evidence>
<evidence type="ECO:0000313" key="5">
    <source>
        <dbReference type="EMBL" id="KAJ6824319.1"/>
    </source>
</evidence>
<evidence type="ECO:0000256" key="2">
    <source>
        <dbReference type="ARBA" id="ARBA00022664"/>
    </source>
</evidence>
<dbReference type="Pfam" id="PF11718">
    <property type="entry name" value="CPSF73-100_C"/>
    <property type="match status" value="1"/>
</dbReference>
<proteinExistence type="predicted"/>
<organism evidence="5 6">
    <name type="scientific">Iris pallida</name>
    <name type="common">Sweet iris</name>
    <dbReference type="NCBI Taxonomy" id="29817"/>
    <lineage>
        <taxon>Eukaryota</taxon>
        <taxon>Viridiplantae</taxon>
        <taxon>Streptophyta</taxon>
        <taxon>Embryophyta</taxon>
        <taxon>Tracheophyta</taxon>
        <taxon>Spermatophyta</taxon>
        <taxon>Magnoliopsida</taxon>
        <taxon>Liliopsida</taxon>
        <taxon>Asparagales</taxon>
        <taxon>Iridaceae</taxon>
        <taxon>Iridoideae</taxon>
        <taxon>Irideae</taxon>
        <taxon>Iris</taxon>
    </lineage>
</organism>
<sequence>MIVQGKVTVRQESENYVSLQWSSDLISDMVSDSVVAMILNISREGPKVMPVAEASTTEEDAENMEQKVIYALFASLFDDVKVGEEGKLVVTVDGKVVRLDRNNGEV</sequence>
<reference evidence="5" key="1">
    <citation type="journal article" date="2023" name="GigaByte">
        <title>Genome assembly of the bearded iris, Iris pallida Lam.</title>
        <authorList>
            <person name="Bruccoleri R.E."/>
            <person name="Oakeley E.J."/>
            <person name="Faust A.M.E."/>
            <person name="Altorfer M."/>
            <person name="Dessus-Babus S."/>
            <person name="Burckhardt D."/>
            <person name="Oertli M."/>
            <person name="Naumann U."/>
            <person name="Petersen F."/>
            <person name="Wong J."/>
        </authorList>
    </citation>
    <scope>NUCLEOTIDE SEQUENCE</scope>
    <source>
        <strain evidence="5">GSM-AAB239-AS_SAM_17_03QT</strain>
    </source>
</reference>
<dbReference type="EMBL" id="JANAVB010022205">
    <property type="protein sequence ID" value="KAJ6824319.1"/>
    <property type="molecule type" value="Genomic_DNA"/>
</dbReference>
<dbReference type="GO" id="GO:0006397">
    <property type="term" value="P:mRNA processing"/>
    <property type="evidence" value="ECO:0007669"/>
    <property type="project" value="UniProtKB-KW"/>
</dbReference>
<evidence type="ECO:0000256" key="3">
    <source>
        <dbReference type="ARBA" id="ARBA00023242"/>
    </source>
</evidence>
<comment type="subcellular location">
    <subcellularLocation>
        <location evidence="1">Nucleus</location>
    </subcellularLocation>
</comment>
<evidence type="ECO:0000256" key="1">
    <source>
        <dbReference type="ARBA" id="ARBA00004123"/>
    </source>
</evidence>
<dbReference type="Proteomes" id="UP001140949">
    <property type="component" value="Unassembled WGS sequence"/>
</dbReference>